<protein>
    <submittedName>
        <fullName evidence="1">Uncharacterized protein</fullName>
    </submittedName>
</protein>
<evidence type="ECO:0000313" key="1">
    <source>
        <dbReference type="EMBL" id="ASO18079.1"/>
    </source>
</evidence>
<dbReference type="EMBL" id="CP022521">
    <property type="protein sequence ID" value="ASO18079.1"/>
    <property type="molecule type" value="Genomic_DNA"/>
</dbReference>
<evidence type="ECO:0000313" key="2">
    <source>
        <dbReference type="Proteomes" id="UP000204221"/>
    </source>
</evidence>
<accession>A0A221VWZ8</accession>
<keyword evidence="2" id="KW-1185">Reference proteome</keyword>
<name>A0A221VWZ8_9PSEU</name>
<dbReference type="Proteomes" id="UP000204221">
    <property type="component" value="Chromosome"/>
</dbReference>
<gene>
    <name evidence="1" type="ORF">AHOG_02075</name>
</gene>
<dbReference type="KEGG" id="ahg:AHOG_02075"/>
<sequence length="115" mass="13082">MSVTEVVEQLRRAHARLTEARAAAVVAETTIREGREIFDHGTAGSIWPHVHEIRRLGAEAGVPQDIRKTLLLQNSDLRELNYPADEADRYIPQDLGLDPVLSVSMYDWMTRECER</sequence>
<organism evidence="1 2">
    <name type="scientific">Actinoalloteichus hoggarensis</name>
    <dbReference type="NCBI Taxonomy" id="1470176"/>
    <lineage>
        <taxon>Bacteria</taxon>
        <taxon>Bacillati</taxon>
        <taxon>Actinomycetota</taxon>
        <taxon>Actinomycetes</taxon>
        <taxon>Pseudonocardiales</taxon>
        <taxon>Pseudonocardiaceae</taxon>
        <taxon>Actinoalloteichus</taxon>
    </lineage>
</organism>
<proteinExistence type="predicted"/>
<dbReference type="RefSeq" id="WP_157736589.1">
    <property type="nucleotide sequence ID" value="NZ_CP022521.1"/>
</dbReference>
<reference evidence="1 2" key="1">
    <citation type="submission" date="2017-07" db="EMBL/GenBank/DDBJ databases">
        <title>Complete genome sequence of Actinoalloteichus hoggarensis DSM 45943, type strain of Actinoalloteichus hoggarensis.</title>
        <authorList>
            <person name="Ruckert C."/>
            <person name="Nouioui I."/>
            <person name="Willmese J."/>
            <person name="van Wezel G."/>
            <person name="Klenk H.-P."/>
            <person name="Kalinowski J."/>
            <person name="Zotchev S.B."/>
        </authorList>
    </citation>
    <scope>NUCLEOTIDE SEQUENCE [LARGE SCALE GENOMIC DNA]</scope>
    <source>
        <strain evidence="1 2">DSM 45943</strain>
    </source>
</reference>
<dbReference type="AlphaFoldDB" id="A0A221VWZ8"/>